<evidence type="ECO:0000313" key="3">
    <source>
        <dbReference type="EMBL" id="MBB5841391.1"/>
    </source>
</evidence>
<dbReference type="AlphaFoldDB" id="A0A7W9JFX1"/>
<proteinExistence type="predicted"/>
<evidence type="ECO:0000259" key="2">
    <source>
        <dbReference type="Pfam" id="PF22725"/>
    </source>
</evidence>
<dbReference type="Gene3D" id="3.30.360.10">
    <property type="entry name" value="Dihydrodipicolinate Reductase, domain 2"/>
    <property type="match status" value="1"/>
</dbReference>
<name>A0A7W9JFX1_9ACTN</name>
<dbReference type="GO" id="GO:0000166">
    <property type="term" value="F:nucleotide binding"/>
    <property type="evidence" value="ECO:0007669"/>
    <property type="project" value="InterPro"/>
</dbReference>
<dbReference type="InterPro" id="IPR052515">
    <property type="entry name" value="Gfo/Idh/MocA_Oxidoreductase"/>
</dbReference>
<reference evidence="3 4" key="1">
    <citation type="submission" date="2020-08" db="EMBL/GenBank/DDBJ databases">
        <title>Sequencing the genomes of 1000 actinobacteria strains.</title>
        <authorList>
            <person name="Klenk H.-P."/>
        </authorList>
    </citation>
    <scope>NUCLEOTIDE SEQUENCE [LARGE SCALE GENOMIC DNA]</scope>
    <source>
        <strain evidence="3 4">DSM 28967</strain>
    </source>
</reference>
<protein>
    <submittedName>
        <fullName evidence="3">Putative dehydrogenase</fullName>
    </submittedName>
</protein>
<feature type="domain" description="Gfo/Idh/MocA-like oxidoreductase N-terminal" evidence="1">
    <location>
        <begin position="7"/>
        <end position="121"/>
    </location>
</feature>
<dbReference type="SUPFAM" id="SSF51735">
    <property type="entry name" value="NAD(P)-binding Rossmann-fold domains"/>
    <property type="match status" value="1"/>
</dbReference>
<dbReference type="SUPFAM" id="SSF55347">
    <property type="entry name" value="Glyceraldehyde-3-phosphate dehydrogenase-like, C-terminal domain"/>
    <property type="match status" value="1"/>
</dbReference>
<keyword evidence="4" id="KW-1185">Reference proteome</keyword>
<dbReference type="EMBL" id="JACHMY010000001">
    <property type="protein sequence ID" value="MBB5841391.1"/>
    <property type="molecule type" value="Genomic_DNA"/>
</dbReference>
<dbReference type="PANTHER" id="PTHR43249">
    <property type="entry name" value="UDP-N-ACETYL-2-AMINO-2-DEOXY-D-GLUCURONATE OXIDASE"/>
    <property type="match status" value="1"/>
</dbReference>
<feature type="domain" description="GFO/IDH/MocA-like oxidoreductase" evidence="2">
    <location>
        <begin position="133"/>
        <end position="253"/>
    </location>
</feature>
<comment type="caution">
    <text evidence="3">The sequence shown here is derived from an EMBL/GenBank/DDBJ whole genome shotgun (WGS) entry which is preliminary data.</text>
</comment>
<dbReference type="InterPro" id="IPR036291">
    <property type="entry name" value="NAD(P)-bd_dom_sf"/>
</dbReference>
<evidence type="ECO:0000313" key="4">
    <source>
        <dbReference type="Proteomes" id="UP000549971"/>
    </source>
</evidence>
<dbReference type="Proteomes" id="UP000549971">
    <property type="component" value="Unassembled WGS sequence"/>
</dbReference>
<sequence length="342" mass="35800">MGSARPRVGIVGLGSIGRTHARVLTQLSDQAVVVAVSGGSPAVLTELGLDAAAHLPADEVLTHPDVDLVAITSPSGAHGPQALAALWAGKAVVVEKPLAVDAATAEEIVRLGDQRGLMVAVIAQRRLESQNVAVKRLLDAGALGRPLLGETFVHWYRDAAYYAHADWRRSLADGGGSLMNQGLHNLDLLQWFLGPVGAVTGQYATLGSGMDAEDTTVATLRFASGALGTAVTTTATRPGDPARLTIFTSTGVLEITHTEITRWEFDGVRRPAQVSAVAAGSSDPAAIGDAGHLDQWRDILGAWRDGRDPAVTGHDGLRTVQLLCGIYEACRTGRAVTLPEPR</sequence>
<dbReference type="PANTHER" id="PTHR43249:SF1">
    <property type="entry name" value="D-GLUCOSIDE 3-DEHYDROGENASE"/>
    <property type="match status" value="1"/>
</dbReference>
<organism evidence="3 4">
    <name type="scientific">Kribbella italica</name>
    <dbReference type="NCBI Taxonomy" id="1540520"/>
    <lineage>
        <taxon>Bacteria</taxon>
        <taxon>Bacillati</taxon>
        <taxon>Actinomycetota</taxon>
        <taxon>Actinomycetes</taxon>
        <taxon>Propionibacteriales</taxon>
        <taxon>Kribbellaceae</taxon>
        <taxon>Kribbella</taxon>
    </lineage>
</organism>
<dbReference type="InterPro" id="IPR000683">
    <property type="entry name" value="Gfo/Idh/MocA-like_OxRdtase_N"/>
</dbReference>
<dbReference type="Pfam" id="PF22725">
    <property type="entry name" value="GFO_IDH_MocA_C3"/>
    <property type="match status" value="1"/>
</dbReference>
<dbReference type="Pfam" id="PF01408">
    <property type="entry name" value="GFO_IDH_MocA"/>
    <property type="match status" value="1"/>
</dbReference>
<accession>A0A7W9JFX1</accession>
<dbReference type="Gene3D" id="3.40.50.720">
    <property type="entry name" value="NAD(P)-binding Rossmann-like Domain"/>
    <property type="match status" value="1"/>
</dbReference>
<dbReference type="RefSeq" id="WP_184804642.1">
    <property type="nucleotide sequence ID" value="NZ_JACHMY010000001.1"/>
</dbReference>
<evidence type="ECO:0000259" key="1">
    <source>
        <dbReference type="Pfam" id="PF01408"/>
    </source>
</evidence>
<dbReference type="InterPro" id="IPR055170">
    <property type="entry name" value="GFO_IDH_MocA-like_dom"/>
</dbReference>
<gene>
    <name evidence="3" type="ORF">HDA39_008125</name>
</gene>